<evidence type="ECO:0000313" key="2">
    <source>
        <dbReference type="Proteomes" id="UP000199245"/>
    </source>
</evidence>
<gene>
    <name evidence="1" type="ORF">SAMN05216337_104912</name>
</gene>
<dbReference type="PANTHER" id="PTHR47328:SF1">
    <property type="entry name" value="RUTC FAMILY PROTEIN YOAB"/>
    <property type="match status" value="1"/>
</dbReference>
<dbReference type="CDD" id="cd06150">
    <property type="entry name" value="YjgF_YER057c_UK114_like_2"/>
    <property type="match status" value="1"/>
</dbReference>
<accession>A0A1G7JK58</accession>
<protein>
    <submittedName>
        <fullName evidence="1">Enamine deaminase RidA, house cleaning of reactive enamine intermediates, YjgF/YER057c/UK114 family</fullName>
    </submittedName>
</protein>
<dbReference type="RefSeq" id="WP_092089117.1">
    <property type="nucleotide sequence ID" value="NZ_FMZW01000049.1"/>
</dbReference>
<evidence type="ECO:0000313" key="1">
    <source>
        <dbReference type="EMBL" id="SDF25174.1"/>
    </source>
</evidence>
<dbReference type="Pfam" id="PF01042">
    <property type="entry name" value="Ribonuc_L-PSP"/>
    <property type="match status" value="1"/>
</dbReference>
<dbReference type="EMBL" id="FMZW01000049">
    <property type="protein sequence ID" value="SDF25174.1"/>
    <property type="molecule type" value="Genomic_DNA"/>
</dbReference>
<dbReference type="Proteomes" id="UP000199245">
    <property type="component" value="Unassembled WGS sequence"/>
</dbReference>
<dbReference type="PANTHER" id="PTHR47328">
    <property type="match status" value="1"/>
</dbReference>
<dbReference type="InterPro" id="IPR035959">
    <property type="entry name" value="RutC-like_sf"/>
</dbReference>
<sequence length="117" mass="12612">MIKHIDSGDLLSQVTVSNGTAYLSGQVAFDSRGEDFPTQAAEVFGRIDALLEKAGTDRSRLLTATVWLADLGHFAGFNELWRHWLGVHGRPARATVKADLVLPGLLIEIQVTAAVGD</sequence>
<dbReference type="AlphaFoldDB" id="A0A1G7JK58"/>
<dbReference type="SUPFAM" id="SSF55298">
    <property type="entry name" value="YjgF-like"/>
    <property type="match status" value="1"/>
</dbReference>
<reference evidence="1 2" key="1">
    <citation type="submission" date="2016-10" db="EMBL/GenBank/DDBJ databases">
        <authorList>
            <person name="de Groot N.N."/>
        </authorList>
    </citation>
    <scope>NUCLEOTIDE SEQUENCE [LARGE SCALE GENOMIC DNA]</scope>
    <source>
        <strain evidence="1 2">R5</strain>
    </source>
</reference>
<proteinExistence type="predicted"/>
<organism evidence="1 2">
    <name type="scientific">Bradyrhizobium brasilense</name>
    <dbReference type="NCBI Taxonomy" id="1419277"/>
    <lineage>
        <taxon>Bacteria</taxon>
        <taxon>Pseudomonadati</taxon>
        <taxon>Pseudomonadota</taxon>
        <taxon>Alphaproteobacteria</taxon>
        <taxon>Hyphomicrobiales</taxon>
        <taxon>Nitrobacteraceae</taxon>
        <taxon>Bradyrhizobium</taxon>
    </lineage>
</organism>
<dbReference type="InterPro" id="IPR035709">
    <property type="entry name" value="YoaB-like"/>
</dbReference>
<dbReference type="InterPro" id="IPR006175">
    <property type="entry name" value="YjgF/YER057c/UK114"/>
</dbReference>
<dbReference type="Gene3D" id="3.30.1330.40">
    <property type="entry name" value="RutC-like"/>
    <property type="match status" value="1"/>
</dbReference>
<name>A0A1G7JK58_9BRAD</name>